<reference evidence="1 2" key="1">
    <citation type="submission" date="2018-06" db="EMBL/GenBank/DDBJ databases">
        <title>Genomic Encyclopedia of Type Strains, Phase III (KMG-III): the genomes of soil and plant-associated and newly described type strains.</title>
        <authorList>
            <person name="Whitman W."/>
        </authorList>
    </citation>
    <scope>NUCLEOTIDE SEQUENCE [LARGE SCALE GENOMIC DNA]</scope>
    <source>
        <strain evidence="1 2">CECT 5889</strain>
    </source>
</reference>
<protein>
    <submittedName>
        <fullName evidence="1">Uncharacterized protein</fullName>
    </submittedName>
</protein>
<gene>
    <name evidence="1" type="ORF">DFP82_107131</name>
</gene>
<evidence type="ECO:0000313" key="1">
    <source>
        <dbReference type="EMBL" id="PYE38508.1"/>
    </source>
</evidence>
<dbReference type="RefSeq" id="WP_110923656.1">
    <property type="nucleotide sequence ID" value="NZ_QJSU01000007.1"/>
</dbReference>
<keyword evidence="2" id="KW-1185">Reference proteome</keyword>
<dbReference type="Proteomes" id="UP000247746">
    <property type="component" value="Unassembled WGS sequence"/>
</dbReference>
<evidence type="ECO:0000313" key="2">
    <source>
        <dbReference type="Proteomes" id="UP000247746"/>
    </source>
</evidence>
<dbReference type="EMBL" id="QJSU01000007">
    <property type="protein sequence ID" value="PYE38508.1"/>
    <property type="molecule type" value="Genomic_DNA"/>
</dbReference>
<dbReference type="OrthoDB" id="4951670at2"/>
<name>A0A2V4V7Q9_9GAMM</name>
<dbReference type="AlphaFoldDB" id="A0A2V4V7Q9"/>
<accession>A0A2V4V7Q9</accession>
<comment type="caution">
    <text evidence="1">The sequence shown here is derived from an EMBL/GenBank/DDBJ whole genome shotgun (WGS) entry which is preliminary data.</text>
</comment>
<sequence>MNLDNKILLDISKELSESLSKKITRKTIKWMQSLDSLRDQYHLTNRWDDVCYQFQSEDFYYWHFYEDMIMEYVILRIEELNEHEANAIWLQTENSYDYLIEMDENEMAIDGKFEPLNFLNCIYDTVRYIVDEYICTQAKVWQNDKLRKQLKYDLDE</sequence>
<organism evidence="1 2">
    <name type="scientific">Psychrobacter fozii</name>
    <dbReference type="NCBI Taxonomy" id="198480"/>
    <lineage>
        <taxon>Bacteria</taxon>
        <taxon>Pseudomonadati</taxon>
        <taxon>Pseudomonadota</taxon>
        <taxon>Gammaproteobacteria</taxon>
        <taxon>Moraxellales</taxon>
        <taxon>Moraxellaceae</taxon>
        <taxon>Psychrobacter</taxon>
    </lineage>
</organism>
<proteinExistence type="predicted"/>